<evidence type="ECO:0000313" key="2">
    <source>
        <dbReference type="Proteomes" id="UP000821837"/>
    </source>
</evidence>
<comment type="caution">
    <text evidence="1">The sequence shown here is derived from an EMBL/GenBank/DDBJ whole genome shotgun (WGS) entry which is preliminary data.</text>
</comment>
<dbReference type="VEuPathDB" id="VectorBase:RSAN_054656"/>
<protein>
    <submittedName>
        <fullName evidence="1">Uncharacterized protein</fullName>
    </submittedName>
</protein>
<dbReference type="AlphaFoldDB" id="A0A9D4T448"/>
<accession>A0A9D4T448</accession>
<sequence length="116" mass="12904">MTRRTQVAYEALFEEVLNFAADTGLALNPKTVSTDFELAAINAIRTLLPSSDVLVDGFPRGNNAVQALHQRSEILVGAQHVNVFPLITTMKREQARVEDDMEGAIRGQPRRLRSKK</sequence>
<dbReference type="EMBL" id="JABSTV010001247">
    <property type="protein sequence ID" value="KAH7972827.1"/>
    <property type="molecule type" value="Genomic_DNA"/>
</dbReference>
<keyword evidence="2" id="KW-1185">Reference proteome</keyword>
<evidence type="ECO:0000313" key="1">
    <source>
        <dbReference type="EMBL" id="KAH7972827.1"/>
    </source>
</evidence>
<name>A0A9D4T448_RHISA</name>
<dbReference type="Proteomes" id="UP000821837">
    <property type="component" value="Chromosome 11"/>
</dbReference>
<organism evidence="1 2">
    <name type="scientific">Rhipicephalus sanguineus</name>
    <name type="common">Brown dog tick</name>
    <name type="synonym">Ixodes sanguineus</name>
    <dbReference type="NCBI Taxonomy" id="34632"/>
    <lineage>
        <taxon>Eukaryota</taxon>
        <taxon>Metazoa</taxon>
        <taxon>Ecdysozoa</taxon>
        <taxon>Arthropoda</taxon>
        <taxon>Chelicerata</taxon>
        <taxon>Arachnida</taxon>
        <taxon>Acari</taxon>
        <taxon>Parasitiformes</taxon>
        <taxon>Ixodida</taxon>
        <taxon>Ixodoidea</taxon>
        <taxon>Ixodidae</taxon>
        <taxon>Rhipicephalinae</taxon>
        <taxon>Rhipicephalus</taxon>
        <taxon>Rhipicephalus</taxon>
    </lineage>
</organism>
<proteinExistence type="predicted"/>
<reference evidence="1" key="1">
    <citation type="journal article" date="2020" name="Cell">
        <title>Large-Scale Comparative Analyses of Tick Genomes Elucidate Their Genetic Diversity and Vector Capacities.</title>
        <authorList>
            <consortium name="Tick Genome and Microbiome Consortium (TIGMIC)"/>
            <person name="Jia N."/>
            <person name="Wang J."/>
            <person name="Shi W."/>
            <person name="Du L."/>
            <person name="Sun Y."/>
            <person name="Zhan W."/>
            <person name="Jiang J.F."/>
            <person name="Wang Q."/>
            <person name="Zhang B."/>
            <person name="Ji P."/>
            <person name="Bell-Sakyi L."/>
            <person name="Cui X.M."/>
            <person name="Yuan T.T."/>
            <person name="Jiang B.G."/>
            <person name="Yang W.F."/>
            <person name="Lam T.T."/>
            <person name="Chang Q.C."/>
            <person name="Ding S.J."/>
            <person name="Wang X.J."/>
            <person name="Zhu J.G."/>
            <person name="Ruan X.D."/>
            <person name="Zhao L."/>
            <person name="Wei J.T."/>
            <person name="Ye R.Z."/>
            <person name="Que T.C."/>
            <person name="Du C.H."/>
            <person name="Zhou Y.H."/>
            <person name="Cheng J.X."/>
            <person name="Dai P.F."/>
            <person name="Guo W.B."/>
            <person name="Han X.H."/>
            <person name="Huang E.J."/>
            <person name="Li L.F."/>
            <person name="Wei W."/>
            <person name="Gao Y.C."/>
            <person name="Liu J.Z."/>
            <person name="Shao H.Z."/>
            <person name="Wang X."/>
            <person name="Wang C.C."/>
            <person name="Yang T.C."/>
            <person name="Huo Q.B."/>
            <person name="Li W."/>
            <person name="Chen H.Y."/>
            <person name="Chen S.E."/>
            <person name="Zhou L.G."/>
            <person name="Ni X.B."/>
            <person name="Tian J.H."/>
            <person name="Sheng Y."/>
            <person name="Liu T."/>
            <person name="Pan Y.S."/>
            <person name="Xia L.Y."/>
            <person name="Li J."/>
            <person name="Zhao F."/>
            <person name="Cao W.C."/>
        </authorList>
    </citation>
    <scope>NUCLEOTIDE SEQUENCE</scope>
    <source>
        <strain evidence="1">Rsan-2018</strain>
    </source>
</reference>
<gene>
    <name evidence="1" type="ORF">HPB52_017735</name>
</gene>
<reference evidence="1" key="2">
    <citation type="submission" date="2021-09" db="EMBL/GenBank/DDBJ databases">
        <authorList>
            <person name="Jia N."/>
            <person name="Wang J."/>
            <person name="Shi W."/>
            <person name="Du L."/>
            <person name="Sun Y."/>
            <person name="Zhan W."/>
            <person name="Jiang J."/>
            <person name="Wang Q."/>
            <person name="Zhang B."/>
            <person name="Ji P."/>
            <person name="Sakyi L.B."/>
            <person name="Cui X."/>
            <person name="Yuan T."/>
            <person name="Jiang B."/>
            <person name="Yang W."/>
            <person name="Lam T.T.-Y."/>
            <person name="Chang Q."/>
            <person name="Ding S."/>
            <person name="Wang X."/>
            <person name="Zhu J."/>
            <person name="Ruan X."/>
            <person name="Zhao L."/>
            <person name="Wei J."/>
            <person name="Que T."/>
            <person name="Du C."/>
            <person name="Cheng J."/>
            <person name="Dai P."/>
            <person name="Han X."/>
            <person name="Huang E."/>
            <person name="Gao Y."/>
            <person name="Liu J."/>
            <person name="Shao H."/>
            <person name="Ye R."/>
            <person name="Li L."/>
            <person name="Wei W."/>
            <person name="Wang X."/>
            <person name="Wang C."/>
            <person name="Huo Q."/>
            <person name="Li W."/>
            <person name="Guo W."/>
            <person name="Chen H."/>
            <person name="Chen S."/>
            <person name="Zhou L."/>
            <person name="Zhou L."/>
            <person name="Ni X."/>
            <person name="Tian J."/>
            <person name="Zhou Y."/>
            <person name="Sheng Y."/>
            <person name="Liu T."/>
            <person name="Pan Y."/>
            <person name="Xia L."/>
            <person name="Li J."/>
            <person name="Zhao F."/>
            <person name="Cao W."/>
        </authorList>
    </citation>
    <scope>NUCLEOTIDE SEQUENCE</scope>
    <source>
        <strain evidence="1">Rsan-2018</strain>
        <tissue evidence="1">Larvae</tissue>
    </source>
</reference>